<keyword evidence="1" id="KW-0812">Transmembrane</keyword>
<reference evidence="3" key="1">
    <citation type="submission" date="2016-10" db="EMBL/GenBank/DDBJ databases">
        <authorList>
            <person name="Varghese N."/>
            <person name="Submissions S."/>
        </authorList>
    </citation>
    <scope>NUCLEOTIDE SEQUENCE [LARGE SCALE GENOMIC DNA]</scope>
    <source>
        <strain evidence="3">DSM 21368</strain>
    </source>
</reference>
<protein>
    <submittedName>
        <fullName evidence="2">Uncharacterized protein</fullName>
    </submittedName>
</protein>
<evidence type="ECO:0000313" key="2">
    <source>
        <dbReference type="EMBL" id="SED60359.1"/>
    </source>
</evidence>
<evidence type="ECO:0000313" key="3">
    <source>
        <dbReference type="Proteomes" id="UP000199220"/>
    </source>
</evidence>
<keyword evidence="3" id="KW-1185">Reference proteome</keyword>
<evidence type="ECO:0000256" key="1">
    <source>
        <dbReference type="SAM" id="Phobius"/>
    </source>
</evidence>
<organism evidence="2 3">
    <name type="scientific">Ruania alba</name>
    <dbReference type="NCBI Taxonomy" id="648782"/>
    <lineage>
        <taxon>Bacteria</taxon>
        <taxon>Bacillati</taxon>
        <taxon>Actinomycetota</taxon>
        <taxon>Actinomycetes</taxon>
        <taxon>Micrococcales</taxon>
        <taxon>Ruaniaceae</taxon>
        <taxon>Ruania</taxon>
    </lineage>
</organism>
<dbReference type="Proteomes" id="UP000199220">
    <property type="component" value="Unassembled WGS sequence"/>
</dbReference>
<feature type="transmembrane region" description="Helical" evidence="1">
    <location>
        <begin position="43"/>
        <end position="65"/>
    </location>
</feature>
<proteinExistence type="predicted"/>
<accession>A0A1H5C0J6</accession>
<dbReference type="STRING" id="648782.SAMN04488554_0246"/>
<dbReference type="AlphaFoldDB" id="A0A1H5C0J6"/>
<sequence>MAIGAVLVAGLVSALLGWAAGAMLEHLTRRADTVWTITAADGAASVVVVALHLVVGTTLIIGLPARSRRGA</sequence>
<keyword evidence="1" id="KW-0472">Membrane</keyword>
<keyword evidence="1" id="KW-1133">Transmembrane helix</keyword>
<dbReference type="EMBL" id="FNTX01000001">
    <property type="protein sequence ID" value="SED60359.1"/>
    <property type="molecule type" value="Genomic_DNA"/>
</dbReference>
<gene>
    <name evidence="2" type="ORF">SAMN04488554_0246</name>
</gene>
<name>A0A1H5C0J6_9MICO</name>